<dbReference type="EMBL" id="JBJJXI010000113">
    <property type="protein sequence ID" value="KAL3390948.1"/>
    <property type="molecule type" value="Genomic_DNA"/>
</dbReference>
<proteinExistence type="predicted"/>
<reference evidence="3 4" key="1">
    <citation type="journal article" date="2024" name="bioRxiv">
        <title>A reference genome for Trichogramma kaykai: A tiny desert-dwelling parasitoid wasp with competing sex-ratio distorters.</title>
        <authorList>
            <person name="Culotta J."/>
            <person name="Lindsey A.R."/>
        </authorList>
    </citation>
    <scope>NUCLEOTIDE SEQUENCE [LARGE SCALE GENOMIC DNA]</scope>
    <source>
        <strain evidence="3 4">KSX58</strain>
    </source>
</reference>
<accession>A0ABD2WDH3</accession>
<keyword evidence="4" id="KW-1185">Reference proteome</keyword>
<feature type="region of interest" description="Disordered" evidence="1">
    <location>
        <begin position="135"/>
        <end position="159"/>
    </location>
</feature>
<feature type="compositionally biased region" description="Basic and acidic residues" evidence="1">
    <location>
        <begin position="143"/>
        <end position="153"/>
    </location>
</feature>
<evidence type="ECO:0000256" key="1">
    <source>
        <dbReference type="SAM" id="MobiDB-lite"/>
    </source>
</evidence>
<comment type="caution">
    <text evidence="3">The sequence shown here is derived from an EMBL/GenBank/DDBJ whole genome shotgun (WGS) entry which is preliminary data.</text>
</comment>
<name>A0ABD2WDH3_9HYME</name>
<protein>
    <recommendedName>
        <fullName evidence="2">Tf2-1-like SH3-like domain-containing protein</fullName>
    </recommendedName>
</protein>
<dbReference type="InterPro" id="IPR056924">
    <property type="entry name" value="SH3_Tf2-1"/>
</dbReference>
<dbReference type="Proteomes" id="UP001627154">
    <property type="component" value="Unassembled WGS sequence"/>
</dbReference>
<gene>
    <name evidence="3" type="ORF">TKK_014208</name>
</gene>
<evidence type="ECO:0000313" key="3">
    <source>
        <dbReference type="EMBL" id="KAL3390948.1"/>
    </source>
</evidence>
<organism evidence="3 4">
    <name type="scientific">Trichogramma kaykai</name>
    <dbReference type="NCBI Taxonomy" id="54128"/>
    <lineage>
        <taxon>Eukaryota</taxon>
        <taxon>Metazoa</taxon>
        <taxon>Ecdysozoa</taxon>
        <taxon>Arthropoda</taxon>
        <taxon>Hexapoda</taxon>
        <taxon>Insecta</taxon>
        <taxon>Pterygota</taxon>
        <taxon>Neoptera</taxon>
        <taxon>Endopterygota</taxon>
        <taxon>Hymenoptera</taxon>
        <taxon>Apocrita</taxon>
        <taxon>Proctotrupomorpha</taxon>
        <taxon>Chalcidoidea</taxon>
        <taxon>Trichogrammatidae</taxon>
        <taxon>Trichogramma</taxon>
    </lineage>
</organism>
<dbReference type="AlphaFoldDB" id="A0ABD2WDH3"/>
<feature type="domain" description="Tf2-1-like SH3-like" evidence="2">
    <location>
        <begin position="73"/>
        <end position="135"/>
    </location>
</feature>
<dbReference type="Pfam" id="PF24626">
    <property type="entry name" value="SH3_Tf2-1"/>
    <property type="match status" value="1"/>
</dbReference>
<evidence type="ECO:0000313" key="4">
    <source>
        <dbReference type="Proteomes" id="UP001627154"/>
    </source>
</evidence>
<evidence type="ECO:0000259" key="2">
    <source>
        <dbReference type="Pfam" id="PF24626"/>
    </source>
</evidence>
<sequence length="159" mass="18442">MNSTVNQTTGFCPLEVHTGKKPERFWTKYVPIRPHHKTYEQVCEEARTNIDREGTRRAEKWNEEHRITTFEIGDLVLVKALRVPLSSAQRVMKLLNVYEGPYAIARKAAEATYEFKNPRTGKVRGIYHVSNMRPYFTDDEQAEKEGKEKKENRGGTGQQ</sequence>